<gene>
    <name evidence="1" type="ORF">HNR23_003776</name>
</gene>
<dbReference type="EMBL" id="JACHDS010000001">
    <property type="protein sequence ID" value="MBB6173716.1"/>
    <property type="molecule type" value="Genomic_DNA"/>
</dbReference>
<accession>A0A7W9YLF3</accession>
<dbReference type="RefSeq" id="WP_184077273.1">
    <property type="nucleotide sequence ID" value="NZ_JACHDS010000001.1"/>
</dbReference>
<name>A0A7W9YLF3_9ACTN</name>
<proteinExistence type="predicted"/>
<evidence type="ECO:0000313" key="1">
    <source>
        <dbReference type="EMBL" id="MBB6173716.1"/>
    </source>
</evidence>
<reference evidence="1 2" key="1">
    <citation type="submission" date="2020-08" db="EMBL/GenBank/DDBJ databases">
        <title>Sequencing the genomes of 1000 actinobacteria strains.</title>
        <authorList>
            <person name="Klenk H.-P."/>
        </authorList>
    </citation>
    <scope>NUCLEOTIDE SEQUENCE [LARGE SCALE GENOMIC DNA]</scope>
    <source>
        <strain evidence="1 2">DSM 46659</strain>
    </source>
</reference>
<comment type="caution">
    <text evidence="1">The sequence shown here is derived from an EMBL/GenBank/DDBJ whole genome shotgun (WGS) entry which is preliminary data.</text>
</comment>
<organism evidence="1 2">
    <name type="scientific">Nocardiopsis mwathae</name>
    <dbReference type="NCBI Taxonomy" id="1472723"/>
    <lineage>
        <taxon>Bacteria</taxon>
        <taxon>Bacillati</taxon>
        <taxon>Actinomycetota</taxon>
        <taxon>Actinomycetes</taxon>
        <taxon>Streptosporangiales</taxon>
        <taxon>Nocardiopsidaceae</taxon>
        <taxon>Nocardiopsis</taxon>
    </lineage>
</organism>
<protein>
    <submittedName>
        <fullName evidence="1">Uncharacterized protein</fullName>
    </submittedName>
</protein>
<keyword evidence="2" id="KW-1185">Reference proteome</keyword>
<evidence type="ECO:0000313" key="2">
    <source>
        <dbReference type="Proteomes" id="UP000546642"/>
    </source>
</evidence>
<dbReference type="AlphaFoldDB" id="A0A7W9YLF3"/>
<dbReference type="Proteomes" id="UP000546642">
    <property type="component" value="Unassembled WGS sequence"/>
</dbReference>
<sequence>MTIRTLALASGTTTAEDHRLLVGSLLGGVDGDWPLDRRGGLFYSSGVASISGEGMTATVRPFTGVVSGGSSPLQGSYLVVSSEEVSITLDDGLGTGSRTDLIGVVVRDDVYDDSGRATAEVRIVRPGVDDSYLPLFEVTVPQGASEGTGGVPWGSAVQDRRIYTASAGGVITVPDMASRERLPMLQDGTLVHVLENGDIYLRSGGVWRPVVGAAADSVIEERLDRRYEPIGVPRMLAGSQMVDLKTSENDYVWDRIYSDFYYRGSARVAFPRGYFRSTPSILLTARTSGPGLVMEAAYTSASVDGFTINLARHSGTSTGVDWLAIERTT</sequence>